<dbReference type="Gene3D" id="3.40.50.300">
    <property type="entry name" value="P-loop containing nucleotide triphosphate hydrolases"/>
    <property type="match status" value="2"/>
</dbReference>
<dbReference type="InterPro" id="IPR004604">
    <property type="entry name" value="DNA_recomb/repair_RecN"/>
</dbReference>
<evidence type="ECO:0000313" key="13">
    <source>
        <dbReference type="Proteomes" id="UP000199478"/>
    </source>
</evidence>
<dbReference type="InterPro" id="IPR027417">
    <property type="entry name" value="P-loop_NTPase"/>
</dbReference>
<evidence type="ECO:0000256" key="5">
    <source>
        <dbReference type="ARBA" id="ARBA00022763"/>
    </source>
</evidence>
<dbReference type="CDD" id="cd03241">
    <property type="entry name" value="ABC_RecN"/>
    <property type="match status" value="2"/>
</dbReference>
<comment type="similarity">
    <text evidence="2 9">Belongs to the RecN family.</text>
</comment>
<protein>
    <recommendedName>
        <fullName evidence="3 9">DNA repair protein RecN</fullName>
    </recommendedName>
    <alternativeName>
        <fullName evidence="8 9">Recombination protein N</fullName>
    </alternativeName>
</protein>
<evidence type="ECO:0000256" key="3">
    <source>
        <dbReference type="ARBA" id="ARBA00021315"/>
    </source>
</evidence>
<comment type="function">
    <text evidence="1 9">May be involved in recombinational repair of damaged DNA.</text>
</comment>
<keyword evidence="10" id="KW-0175">Coiled coil</keyword>
<organism evidence="12 13">
    <name type="scientific">Yoonia tamlensis</name>
    <dbReference type="NCBI Taxonomy" id="390270"/>
    <lineage>
        <taxon>Bacteria</taxon>
        <taxon>Pseudomonadati</taxon>
        <taxon>Pseudomonadota</taxon>
        <taxon>Alphaproteobacteria</taxon>
        <taxon>Rhodobacterales</taxon>
        <taxon>Paracoccaceae</taxon>
        <taxon>Yoonia</taxon>
    </lineage>
</organism>
<dbReference type="AlphaFoldDB" id="A0A1I6GMG8"/>
<keyword evidence="5 9" id="KW-0227">DNA damage</keyword>
<reference evidence="13" key="1">
    <citation type="submission" date="2016-10" db="EMBL/GenBank/DDBJ databases">
        <authorList>
            <person name="Varghese N."/>
            <person name="Submissions S."/>
        </authorList>
    </citation>
    <scope>NUCLEOTIDE SEQUENCE [LARGE SCALE GENOMIC DNA]</scope>
    <source>
        <strain evidence="13">DSM 26879</strain>
    </source>
</reference>
<dbReference type="Proteomes" id="UP000199478">
    <property type="component" value="Unassembled WGS sequence"/>
</dbReference>
<dbReference type="PIRSF" id="PIRSF003128">
    <property type="entry name" value="RecN"/>
    <property type="match status" value="1"/>
</dbReference>
<dbReference type="STRING" id="390270.SAMN04488005_1892"/>
<evidence type="ECO:0000256" key="7">
    <source>
        <dbReference type="ARBA" id="ARBA00023204"/>
    </source>
</evidence>
<evidence type="ECO:0000259" key="11">
    <source>
        <dbReference type="Pfam" id="PF02463"/>
    </source>
</evidence>
<dbReference type="PANTHER" id="PTHR11059:SF0">
    <property type="entry name" value="DNA REPAIR PROTEIN RECN"/>
    <property type="match status" value="1"/>
</dbReference>
<dbReference type="GO" id="GO:0009432">
    <property type="term" value="P:SOS response"/>
    <property type="evidence" value="ECO:0007669"/>
    <property type="project" value="TreeGrafter"/>
</dbReference>
<evidence type="ECO:0000256" key="10">
    <source>
        <dbReference type="SAM" id="Coils"/>
    </source>
</evidence>
<evidence type="ECO:0000256" key="6">
    <source>
        <dbReference type="ARBA" id="ARBA00022840"/>
    </source>
</evidence>
<sequence length="551" mass="58561">MLRGLDIRDMLIIDRLELAFQPGLNVLTGETGAGKSILLDSLGFVLGWRGRAELVRQGADQGEVTAWFDLPAGHPAFAVLADAGISAEDELILRRVNTRDGRKTAWINDRRVSGEVLRNLSETLVELHGQHDDRGLLNPRGHQDMLDTYAGLAPDLDKTRAAWRQLAETQKALAAAQARIAAAQAEEEYLRHAVAELDALSPEAGEEAALDTQRRMMQAAEKIRVDISKAGEALGLNGAEGMVSDASRWLIGVAGKAEGQLDEPLAAIERAQLALDDAQNGVARCLDALSFDTTDLENVEERLFAIRGLARKHGVLADDLRGFADDLRARLAVLDDGARDLKVLNGNLQTAQAIYAEAAAQLTQKRQNAAKALDQAMAAELAPLKMERAVFATDINTADPGPTGQDAVAFTVATNPGAPAGPLNKIASGGELSRFLLALKVCLTQADAGLTMIFDEIDRGVGGATADAVGRRLAELADGGQVLVVTHSPQVAALGGHHWRVEKRQNDTATTSTVVALDAAARVDEIARMISGDRVTDAARAAAQALIAGQK</sequence>
<proteinExistence type="inferred from homology"/>
<dbReference type="InterPro" id="IPR003395">
    <property type="entry name" value="RecF/RecN/SMC_N"/>
</dbReference>
<dbReference type="PANTHER" id="PTHR11059">
    <property type="entry name" value="DNA REPAIR PROTEIN RECN"/>
    <property type="match status" value="1"/>
</dbReference>
<name>A0A1I6GMG8_9RHOB</name>
<evidence type="ECO:0000313" key="12">
    <source>
        <dbReference type="EMBL" id="SFR43331.1"/>
    </source>
</evidence>
<dbReference type="GO" id="GO:0006310">
    <property type="term" value="P:DNA recombination"/>
    <property type="evidence" value="ECO:0007669"/>
    <property type="project" value="InterPro"/>
</dbReference>
<feature type="domain" description="RecF/RecN/SMC N-terminal" evidence="11">
    <location>
        <begin position="14"/>
        <end position="508"/>
    </location>
</feature>
<evidence type="ECO:0000256" key="8">
    <source>
        <dbReference type="ARBA" id="ARBA00033408"/>
    </source>
</evidence>
<dbReference type="GO" id="GO:0043590">
    <property type="term" value="C:bacterial nucleoid"/>
    <property type="evidence" value="ECO:0007669"/>
    <property type="project" value="TreeGrafter"/>
</dbReference>
<keyword evidence="4" id="KW-0547">Nucleotide-binding</keyword>
<evidence type="ECO:0000256" key="9">
    <source>
        <dbReference type="PIRNR" id="PIRNR003128"/>
    </source>
</evidence>
<dbReference type="SUPFAM" id="SSF52540">
    <property type="entry name" value="P-loop containing nucleoside triphosphate hydrolases"/>
    <property type="match status" value="2"/>
</dbReference>
<dbReference type="EMBL" id="FOYP01000001">
    <property type="protein sequence ID" value="SFR43331.1"/>
    <property type="molecule type" value="Genomic_DNA"/>
</dbReference>
<evidence type="ECO:0000256" key="1">
    <source>
        <dbReference type="ARBA" id="ARBA00003618"/>
    </source>
</evidence>
<evidence type="ECO:0000256" key="2">
    <source>
        <dbReference type="ARBA" id="ARBA00009441"/>
    </source>
</evidence>
<evidence type="ECO:0000256" key="4">
    <source>
        <dbReference type="ARBA" id="ARBA00022741"/>
    </source>
</evidence>
<dbReference type="NCBIfam" id="TIGR00634">
    <property type="entry name" value="recN"/>
    <property type="match status" value="1"/>
</dbReference>
<accession>A0A1I6GMG8</accession>
<dbReference type="FunFam" id="3.40.50.300:FF:000356">
    <property type="entry name" value="DNA repair protein RecN"/>
    <property type="match status" value="1"/>
</dbReference>
<keyword evidence="6" id="KW-0067">ATP-binding</keyword>
<dbReference type="Pfam" id="PF02463">
    <property type="entry name" value="SMC_N"/>
    <property type="match status" value="1"/>
</dbReference>
<dbReference type="RefSeq" id="WP_090199302.1">
    <property type="nucleotide sequence ID" value="NZ_FOYP01000001.1"/>
</dbReference>
<feature type="coiled-coil region" evidence="10">
    <location>
        <begin position="348"/>
        <end position="379"/>
    </location>
</feature>
<keyword evidence="7 9" id="KW-0234">DNA repair</keyword>
<keyword evidence="13" id="KW-1185">Reference proteome</keyword>
<dbReference type="GO" id="GO:0005524">
    <property type="term" value="F:ATP binding"/>
    <property type="evidence" value="ECO:0007669"/>
    <property type="project" value="UniProtKB-KW"/>
</dbReference>
<dbReference type="GO" id="GO:0006281">
    <property type="term" value="P:DNA repair"/>
    <property type="evidence" value="ECO:0007669"/>
    <property type="project" value="UniProtKB-KW"/>
</dbReference>
<gene>
    <name evidence="12" type="ORF">SAMN04488005_1892</name>
</gene>
<dbReference type="OrthoDB" id="9806954at2"/>